<dbReference type="PANTHER" id="PTHR46474:SF1">
    <property type="entry name" value="TWO PORE CHANNEL PROTEIN 1"/>
    <property type="match status" value="1"/>
</dbReference>
<feature type="domain" description="Ion transport" evidence="7">
    <location>
        <begin position="153"/>
        <end position="344"/>
    </location>
</feature>
<comment type="caution">
    <text evidence="8">The sequence shown here is derived from an EMBL/GenBank/DDBJ whole genome shotgun (WGS) entry which is preliminary data.</text>
</comment>
<reference evidence="8 9" key="1">
    <citation type="submission" date="2022-05" db="EMBL/GenBank/DDBJ databases">
        <authorList>
            <consortium name="Genoscope - CEA"/>
            <person name="William W."/>
        </authorList>
    </citation>
    <scope>NUCLEOTIDE SEQUENCE [LARGE SCALE GENOMIC DNA]</scope>
</reference>
<feature type="transmembrane region" description="Helical" evidence="6">
    <location>
        <begin position="154"/>
        <end position="176"/>
    </location>
</feature>
<proteinExistence type="predicted"/>
<feature type="transmembrane region" description="Helical" evidence="6">
    <location>
        <begin position="281"/>
        <end position="300"/>
    </location>
</feature>
<evidence type="ECO:0000256" key="1">
    <source>
        <dbReference type="ARBA" id="ARBA00004141"/>
    </source>
</evidence>
<dbReference type="InterPro" id="IPR028801">
    <property type="entry name" value="TPC1_animal"/>
</dbReference>
<dbReference type="SUPFAM" id="SSF81324">
    <property type="entry name" value="Voltage-gated potassium channels"/>
    <property type="match status" value="2"/>
</dbReference>
<name>A0ABN8NDJ4_9CNID</name>
<evidence type="ECO:0000256" key="6">
    <source>
        <dbReference type="SAM" id="Phobius"/>
    </source>
</evidence>
<comment type="subcellular location">
    <subcellularLocation>
        <location evidence="1">Membrane</location>
        <topology evidence="1">Multi-pass membrane protein</topology>
    </subcellularLocation>
</comment>
<evidence type="ECO:0000313" key="8">
    <source>
        <dbReference type="EMBL" id="CAH3045056.1"/>
    </source>
</evidence>
<gene>
    <name evidence="8" type="ORF">PEVE_00040979</name>
</gene>
<feature type="transmembrane region" description="Helical" evidence="6">
    <location>
        <begin position="250"/>
        <end position="269"/>
    </location>
</feature>
<evidence type="ECO:0000256" key="4">
    <source>
        <dbReference type="ARBA" id="ARBA00023136"/>
    </source>
</evidence>
<dbReference type="Gene3D" id="1.10.287.70">
    <property type="match status" value="2"/>
</dbReference>
<evidence type="ECO:0000256" key="5">
    <source>
        <dbReference type="SAM" id="MobiDB-lite"/>
    </source>
</evidence>
<sequence>MSTVMITENGEPGASTEHPLQGGNQLQNGPTETIDASESRNSGNPGTSSAEPHRSRSGKPYSIKRRALLVKGEMEGPGYYYQDAAIFLQEGQNNDRFDTHPSHATMRWYLLTHSIYFYLLDMMASLLLLCLALAERPGNGGVPANDILFLPVPVHGALEILSLSVIACGCGVKLKWQGAKFYFTHKRTLFKIVILVVMYTEAIIVLIRMENHFRVTRALRPLFLIDTHYCYGVRRSLRQILLSLPPILDMLFLLLFIILIFAMLGFYLFSDNDEDEFFSGFLRSFISLFVLLTTANYPDVMMPAYNRSRWSVIYFAVYISVTLYFLMNLLLAVVYDTFTNIEKAKFRKLFLHKRHAVRQAYKLLCCKNPPYRIPLQHFVGLMSFYKPRSTPVGKYLVFKSLNTSHTKHLSLEEFYHVFENSEMKWKRITEDYNQWFHCLKRWKCLYNTVKGIRWIITRKPFEYFIYFVIIGNGVSFIVDIIVFSRTPLNERANQREEIKWYHVVFIFIYTAEAFLKIVGYGLRKYLLSGWNIFDFLVTLFGFIGAISPTSFSFIVCLRPLRLLLLFKLKERYRDVFETAGVLLPRMLRVALVIILLYYSFGIIGIECFSGLQLHNCCPNTSFGGSYEESGYYYLNNFDDLLHSFVTLFELTVVNNWFIIMEGVVHMTSEWARIFFMSFYIVTMVVMTIIVAFILEAFLFRIQYRKEHPTDEKEDMKIRKEITVNYEELLALGEEFVTDVQPHQTVQYIGKRSKTKMDLSKKMYADEVEQWIQHERTIDMEDELARFDVVEEAPRGPGVTDVVIMNNMACAEDTAI</sequence>
<feature type="transmembrane region" description="Helical" evidence="6">
    <location>
        <begin position="673"/>
        <end position="699"/>
    </location>
</feature>
<organism evidence="8 9">
    <name type="scientific">Porites evermanni</name>
    <dbReference type="NCBI Taxonomy" id="104178"/>
    <lineage>
        <taxon>Eukaryota</taxon>
        <taxon>Metazoa</taxon>
        <taxon>Cnidaria</taxon>
        <taxon>Anthozoa</taxon>
        <taxon>Hexacorallia</taxon>
        <taxon>Scleractinia</taxon>
        <taxon>Fungiina</taxon>
        <taxon>Poritidae</taxon>
        <taxon>Porites</taxon>
    </lineage>
</organism>
<keyword evidence="4 6" id="KW-0472">Membrane</keyword>
<evidence type="ECO:0000259" key="7">
    <source>
        <dbReference type="Pfam" id="PF00520"/>
    </source>
</evidence>
<evidence type="ECO:0000313" key="9">
    <source>
        <dbReference type="Proteomes" id="UP001159427"/>
    </source>
</evidence>
<dbReference type="PANTHER" id="PTHR46474">
    <property type="entry name" value="TWO PORE CALCIUM CHANNEL PROTEIN 1"/>
    <property type="match status" value="1"/>
</dbReference>
<feature type="domain" description="Ion transport" evidence="7">
    <location>
        <begin position="459"/>
        <end position="697"/>
    </location>
</feature>
<accession>A0ABN8NDJ4</accession>
<feature type="transmembrane region" description="Helical" evidence="6">
    <location>
        <begin position="115"/>
        <end position="134"/>
    </location>
</feature>
<evidence type="ECO:0000256" key="2">
    <source>
        <dbReference type="ARBA" id="ARBA00022692"/>
    </source>
</evidence>
<dbReference type="EMBL" id="CALNXI010000765">
    <property type="protein sequence ID" value="CAH3045056.1"/>
    <property type="molecule type" value="Genomic_DNA"/>
</dbReference>
<dbReference type="Gene3D" id="1.20.120.350">
    <property type="entry name" value="Voltage-gated potassium channels. Chain C"/>
    <property type="match status" value="1"/>
</dbReference>
<feature type="transmembrane region" description="Helical" evidence="6">
    <location>
        <begin position="188"/>
        <end position="207"/>
    </location>
</feature>
<feature type="region of interest" description="Disordered" evidence="5">
    <location>
        <begin position="1"/>
        <end position="58"/>
    </location>
</feature>
<keyword evidence="2 6" id="KW-0812">Transmembrane</keyword>
<feature type="transmembrane region" description="Helical" evidence="6">
    <location>
        <begin position="312"/>
        <end position="338"/>
    </location>
</feature>
<dbReference type="Pfam" id="PF00520">
    <property type="entry name" value="Ion_trans"/>
    <property type="match status" value="2"/>
</dbReference>
<feature type="compositionally biased region" description="Polar residues" evidence="5">
    <location>
        <begin position="22"/>
        <end position="50"/>
    </location>
</feature>
<dbReference type="InterPro" id="IPR027359">
    <property type="entry name" value="Volt_channel_dom_sf"/>
</dbReference>
<keyword evidence="3 6" id="KW-1133">Transmembrane helix</keyword>
<keyword evidence="9" id="KW-1185">Reference proteome</keyword>
<dbReference type="Proteomes" id="UP001159427">
    <property type="component" value="Unassembled WGS sequence"/>
</dbReference>
<feature type="transmembrane region" description="Helical" evidence="6">
    <location>
        <begin position="500"/>
        <end position="518"/>
    </location>
</feature>
<feature type="transmembrane region" description="Helical" evidence="6">
    <location>
        <begin position="587"/>
        <end position="605"/>
    </location>
</feature>
<dbReference type="InterPro" id="IPR005821">
    <property type="entry name" value="Ion_trans_dom"/>
</dbReference>
<protein>
    <recommendedName>
        <fullName evidence="7">Ion transport domain-containing protein</fullName>
    </recommendedName>
</protein>
<evidence type="ECO:0000256" key="3">
    <source>
        <dbReference type="ARBA" id="ARBA00022989"/>
    </source>
</evidence>
<feature type="transmembrane region" description="Helical" evidence="6">
    <location>
        <begin position="463"/>
        <end position="484"/>
    </location>
</feature>